<keyword evidence="5 6" id="KW-0472">Membrane</keyword>
<proteinExistence type="predicted"/>
<evidence type="ECO:0000256" key="4">
    <source>
        <dbReference type="ARBA" id="ARBA00022989"/>
    </source>
</evidence>
<feature type="non-terminal residue" evidence="7">
    <location>
        <position position="1"/>
    </location>
</feature>
<feature type="transmembrane region" description="Helical" evidence="6">
    <location>
        <begin position="353"/>
        <end position="373"/>
    </location>
</feature>
<feature type="transmembrane region" description="Helical" evidence="6">
    <location>
        <begin position="294"/>
        <end position="314"/>
    </location>
</feature>
<evidence type="ECO:0000313" key="7">
    <source>
        <dbReference type="EMBL" id="RFU27155.1"/>
    </source>
</evidence>
<dbReference type="InterPro" id="IPR036259">
    <property type="entry name" value="MFS_trans_sf"/>
</dbReference>
<organism evidence="7 8">
    <name type="scientific">Scytalidium lignicola</name>
    <name type="common">Hyphomycete</name>
    <dbReference type="NCBI Taxonomy" id="5539"/>
    <lineage>
        <taxon>Eukaryota</taxon>
        <taxon>Fungi</taxon>
        <taxon>Dikarya</taxon>
        <taxon>Ascomycota</taxon>
        <taxon>Pezizomycotina</taxon>
        <taxon>Leotiomycetes</taxon>
        <taxon>Leotiomycetes incertae sedis</taxon>
        <taxon>Scytalidium</taxon>
    </lineage>
</organism>
<comment type="subcellular location">
    <subcellularLocation>
        <location evidence="1">Membrane</location>
        <topology evidence="1">Multi-pass membrane protein</topology>
    </subcellularLocation>
</comment>
<dbReference type="EMBL" id="NCSJ02000220">
    <property type="protein sequence ID" value="RFU27155.1"/>
    <property type="molecule type" value="Genomic_DNA"/>
</dbReference>
<accession>A0A3E2H1B3</accession>
<name>A0A3E2H1B3_SCYLI</name>
<evidence type="ECO:0000256" key="6">
    <source>
        <dbReference type="SAM" id="Phobius"/>
    </source>
</evidence>
<evidence type="ECO:0008006" key="9">
    <source>
        <dbReference type="Google" id="ProtNLM"/>
    </source>
</evidence>
<gene>
    <name evidence="7" type="ORF">B7463_g9180</name>
</gene>
<keyword evidence="4 6" id="KW-1133">Transmembrane helix</keyword>
<evidence type="ECO:0000313" key="8">
    <source>
        <dbReference type="Proteomes" id="UP000258309"/>
    </source>
</evidence>
<dbReference type="GO" id="GO:0016020">
    <property type="term" value="C:membrane"/>
    <property type="evidence" value="ECO:0007669"/>
    <property type="project" value="UniProtKB-SubCell"/>
</dbReference>
<evidence type="ECO:0000256" key="1">
    <source>
        <dbReference type="ARBA" id="ARBA00004141"/>
    </source>
</evidence>
<feature type="transmembrane region" description="Helical" evidence="6">
    <location>
        <begin position="227"/>
        <end position="249"/>
    </location>
</feature>
<keyword evidence="3 6" id="KW-0812">Transmembrane</keyword>
<dbReference type="GO" id="GO:0022857">
    <property type="term" value="F:transmembrane transporter activity"/>
    <property type="evidence" value="ECO:0007669"/>
    <property type="project" value="InterPro"/>
</dbReference>
<dbReference type="Proteomes" id="UP000258309">
    <property type="component" value="Unassembled WGS sequence"/>
</dbReference>
<feature type="transmembrane region" description="Helical" evidence="6">
    <location>
        <begin position="261"/>
        <end position="282"/>
    </location>
</feature>
<dbReference type="InterPro" id="IPR011701">
    <property type="entry name" value="MFS"/>
</dbReference>
<dbReference type="AlphaFoldDB" id="A0A3E2H1B3"/>
<sequence>MSGKALKDIVVVEALPVASETLIQPKKGSWIQHFWGTSELDIKERKYVRKVDLYLFSYIMLGYFIKSLDQTNISNAFVSGMKEDAIGIVWQRKKLPNDMVQHWHHNWHSSVPNDSVKGQLAKRVALFEQAGALSSMFSGYLQAALYTGLDGRGGLAGWKWLFIFDAIISIPIALWGFWAIPDLPHNTKAFYFSQEERDYGVQRMARIGRAGPKKLTLKMIKRIYTSWHIWAFIFPYLMVANAGLGPQFFNLWLKAEKYSVVLVNTIPTAGSALQVIFALAFGTIADVTGQRMHTANAASVLTMATNIMLAIWYIPKAALWFAFFVSFAGNAVQPVIIAWGHEITQHDAELRQLLVATGNIFTYTFSAWLPVVLFPTYDAPHYKYAYQMLIMFGGLSIVGTYLLDYLYKRELATAKTRVTESGHVVVDRSEEESDEAGTLP</sequence>
<dbReference type="Pfam" id="PF07690">
    <property type="entry name" value="MFS_1"/>
    <property type="match status" value="1"/>
</dbReference>
<feature type="transmembrane region" description="Helical" evidence="6">
    <location>
        <begin position="385"/>
        <end position="407"/>
    </location>
</feature>
<keyword evidence="2" id="KW-0813">Transport</keyword>
<evidence type="ECO:0000256" key="2">
    <source>
        <dbReference type="ARBA" id="ARBA00022448"/>
    </source>
</evidence>
<dbReference type="PANTHER" id="PTHR43791">
    <property type="entry name" value="PERMEASE-RELATED"/>
    <property type="match status" value="1"/>
</dbReference>
<protein>
    <recommendedName>
        <fullName evidence="9">Major facilitator superfamily (MFS) profile domain-containing protein</fullName>
    </recommendedName>
</protein>
<evidence type="ECO:0000256" key="5">
    <source>
        <dbReference type="ARBA" id="ARBA00023136"/>
    </source>
</evidence>
<feature type="transmembrane region" description="Helical" evidence="6">
    <location>
        <begin position="160"/>
        <end position="180"/>
    </location>
</feature>
<evidence type="ECO:0000256" key="3">
    <source>
        <dbReference type="ARBA" id="ARBA00022692"/>
    </source>
</evidence>
<dbReference type="OMA" id="MVMASAK"/>
<keyword evidence="8" id="KW-1185">Reference proteome</keyword>
<dbReference type="OrthoDB" id="3639251at2759"/>
<comment type="caution">
    <text evidence="7">The sequence shown here is derived from an EMBL/GenBank/DDBJ whole genome shotgun (WGS) entry which is preliminary data.</text>
</comment>
<feature type="non-terminal residue" evidence="7">
    <location>
        <position position="440"/>
    </location>
</feature>
<feature type="transmembrane region" description="Helical" evidence="6">
    <location>
        <begin position="320"/>
        <end position="341"/>
    </location>
</feature>
<dbReference type="PANTHER" id="PTHR43791:SF43">
    <property type="entry name" value="MAJOR FACILITATOR SUPERFAMILY (MFS) PROFILE DOMAIN-CONTAINING PROTEIN"/>
    <property type="match status" value="1"/>
</dbReference>
<dbReference type="SUPFAM" id="SSF103473">
    <property type="entry name" value="MFS general substrate transporter"/>
    <property type="match status" value="1"/>
</dbReference>
<dbReference type="Gene3D" id="1.20.1250.20">
    <property type="entry name" value="MFS general substrate transporter like domains"/>
    <property type="match status" value="1"/>
</dbReference>
<reference evidence="7 8" key="1">
    <citation type="submission" date="2018-05" db="EMBL/GenBank/DDBJ databases">
        <title>Draft genome sequence of Scytalidium lignicola DSM 105466, a ubiquitous saprotrophic fungus.</title>
        <authorList>
            <person name="Buettner E."/>
            <person name="Gebauer A.M."/>
            <person name="Hofrichter M."/>
            <person name="Liers C."/>
            <person name="Kellner H."/>
        </authorList>
    </citation>
    <scope>NUCLEOTIDE SEQUENCE [LARGE SCALE GENOMIC DNA]</scope>
    <source>
        <strain evidence="7 8">DSM 105466</strain>
    </source>
</reference>